<organism evidence="1 2">
    <name type="scientific">Colletotrichum tanaceti</name>
    <dbReference type="NCBI Taxonomy" id="1306861"/>
    <lineage>
        <taxon>Eukaryota</taxon>
        <taxon>Fungi</taxon>
        <taxon>Dikarya</taxon>
        <taxon>Ascomycota</taxon>
        <taxon>Pezizomycotina</taxon>
        <taxon>Sordariomycetes</taxon>
        <taxon>Hypocreomycetidae</taxon>
        <taxon>Glomerellales</taxon>
        <taxon>Glomerellaceae</taxon>
        <taxon>Colletotrichum</taxon>
        <taxon>Colletotrichum destructivum species complex</taxon>
    </lineage>
</organism>
<keyword evidence="2" id="KW-1185">Reference proteome</keyword>
<dbReference type="EMBL" id="PJEX01000473">
    <property type="protein sequence ID" value="TKW49842.1"/>
    <property type="molecule type" value="Genomic_DNA"/>
</dbReference>
<gene>
    <name evidence="1" type="ORF">CTA1_6584</name>
</gene>
<dbReference type="AlphaFoldDB" id="A0A4U6X394"/>
<protein>
    <submittedName>
        <fullName evidence="1">Uncharacterized protein</fullName>
    </submittedName>
</protein>
<accession>A0A4U6X394</accession>
<evidence type="ECO:0000313" key="2">
    <source>
        <dbReference type="Proteomes" id="UP000310108"/>
    </source>
</evidence>
<evidence type="ECO:0000313" key="1">
    <source>
        <dbReference type="EMBL" id="TKW49842.1"/>
    </source>
</evidence>
<sequence>MSVTEELATLKDIVAVEVQSTGIERLPRKGMPVLDGGEEAITAAVNPWRKEPRRPLQQDAQIAAQLPEHLEGVRVSPHRVRAAERAGASSKT</sequence>
<comment type="caution">
    <text evidence="1">The sequence shown here is derived from an EMBL/GenBank/DDBJ whole genome shotgun (WGS) entry which is preliminary data.</text>
</comment>
<proteinExistence type="predicted"/>
<reference evidence="1 2" key="1">
    <citation type="journal article" date="2019" name="PLoS ONE">
        <title>Comparative genome analysis indicates high evolutionary potential of pathogenicity genes in Colletotrichum tanaceti.</title>
        <authorList>
            <person name="Lelwala R.V."/>
            <person name="Korhonen P.K."/>
            <person name="Young N.D."/>
            <person name="Scott J.B."/>
            <person name="Ades P.A."/>
            <person name="Gasser R.B."/>
            <person name="Taylor P.W.J."/>
        </authorList>
    </citation>
    <scope>NUCLEOTIDE SEQUENCE [LARGE SCALE GENOMIC DNA]</scope>
    <source>
        <strain evidence="1">BRIP57314</strain>
    </source>
</reference>
<dbReference type="Proteomes" id="UP000310108">
    <property type="component" value="Unassembled WGS sequence"/>
</dbReference>
<name>A0A4U6X394_9PEZI</name>